<sequence length="202" mass="22823">MNLQALYSKVKKEEEERLGKTGSKKRVITQNVEHKSKKPKPSPSSTTSSSHHTSTLQPRPHSSLPTKSKYLHPAPPHQQPSKKKTKPTITPEDSREIVFWFYNTEDKWFEAFRGNKAIFKMTSKDIKTLSELPLNNPSQDPKGYEIDKLLEISLYVADTCSSAEEQICCGQPYLLKTKVAADRQMISSCGQLCLAADQQHCC</sequence>
<dbReference type="Proteomes" id="UP001056120">
    <property type="component" value="Linkage Group LG03"/>
</dbReference>
<name>A0ACB9JNJ4_9ASTR</name>
<reference evidence="2" key="1">
    <citation type="journal article" date="2022" name="Mol. Ecol. Resour.">
        <title>The genomes of chicory, endive, great burdock and yacon provide insights into Asteraceae palaeo-polyploidization history and plant inulin production.</title>
        <authorList>
            <person name="Fan W."/>
            <person name="Wang S."/>
            <person name="Wang H."/>
            <person name="Wang A."/>
            <person name="Jiang F."/>
            <person name="Liu H."/>
            <person name="Zhao H."/>
            <person name="Xu D."/>
            <person name="Zhang Y."/>
        </authorList>
    </citation>
    <scope>NUCLEOTIDE SEQUENCE [LARGE SCALE GENOMIC DNA]</scope>
    <source>
        <strain evidence="2">cv. Yunnan</strain>
    </source>
</reference>
<reference evidence="1 2" key="2">
    <citation type="journal article" date="2022" name="Mol. Ecol. Resour.">
        <title>The genomes of chicory, endive, great burdock and yacon provide insights into Asteraceae paleo-polyploidization history and plant inulin production.</title>
        <authorList>
            <person name="Fan W."/>
            <person name="Wang S."/>
            <person name="Wang H."/>
            <person name="Wang A."/>
            <person name="Jiang F."/>
            <person name="Liu H."/>
            <person name="Zhao H."/>
            <person name="Xu D."/>
            <person name="Zhang Y."/>
        </authorList>
    </citation>
    <scope>NUCLEOTIDE SEQUENCE [LARGE SCALE GENOMIC DNA]</scope>
    <source>
        <strain evidence="2">cv. Yunnan</strain>
        <tissue evidence="1">Leaves</tissue>
    </source>
</reference>
<evidence type="ECO:0000313" key="1">
    <source>
        <dbReference type="EMBL" id="KAI3821917.1"/>
    </source>
</evidence>
<evidence type="ECO:0000313" key="2">
    <source>
        <dbReference type="Proteomes" id="UP001056120"/>
    </source>
</evidence>
<organism evidence="1 2">
    <name type="scientific">Smallanthus sonchifolius</name>
    <dbReference type="NCBI Taxonomy" id="185202"/>
    <lineage>
        <taxon>Eukaryota</taxon>
        <taxon>Viridiplantae</taxon>
        <taxon>Streptophyta</taxon>
        <taxon>Embryophyta</taxon>
        <taxon>Tracheophyta</taxon>
        <taxon>Spermatophyta</taxon>
        <taxon>Magnoliopsida</taxon>
        <taxon>eudicotyledons</taxon>
        <taxon>Gunneridae</taxon>
        <taxon>Pentapetalae</taxon>
        <taxon>asterids</taxon>
        <taxon>campanulids</taxon>
        <taxon>Asterales</taxon>
        <taxon>Asteraceae</taxon>
        <taxon>Asteroideae</taxon>
        <taxon>Heliantheae alliance</taxon>
        <taxon>Millerieae</taxon>
        <taxon>Smallanthus</taxon>
    </lineage>
</organism>
<keyword evidence="2" id="KW-1185">Reference proteome</keyword>
<gene>
    <name evidence="1" type="ORF">L1987_09493</name>
</gene>
<dbReference type="EMBL" id="CM042020">
    <property type="protein sequence ID" value="KAI3821917.1"/>
    <property type="molecule type" value="Genomic_DNA"/>
</dbReference>
<accession>A0ACB9JNJ4</accession>
<protein>
    <submittedName>
        <fullName evidence="1">Uncharacterized protein</fullName>
    </submittedName>
</protein>
<comment type="caution">
    <text evidence="1">The sequence shown here is derived from an EMBL/GenBank/DDBJ whole genome shotgun (WGS) entry which is preliminary data.</text>
</comment>
<proteinExistence type="predicted"/>